<proteinExistence type="predicted"/>
<organism evidence="2 3">
    <name type="scientific">Cognatishimia activa</name>
    <dbReference type="NCBI Taxonomy" id="1715691"/>
    <lineage>
        <taxon>Bacteria</taxon>
        <taxon>Pseudomonadati</taxon>
        <taxon>Pseudomonadota</taxon>
        <taxon>Alphaproteobacteria</taxon>
        <taxon>Rhodobacterales</taxon>
        <taxon>Paracoccaceae</taxon>
        <taxon>Cognatishimia</taxon>
    </lineage>
</organism>
<evidence type="ECO:0000313" key="2">
    <source>
        <dbReference type="EMBL" id="CUK26408.1"/>
    </source>
</evidence>
<dbReference type="OrthoDB" id="5525128at2"/>
<keyword evidence="1" id="KW-0812">Transmembrane</keyword>
<evidence type="ECO:0000313" key="3">
    <source>
        <dbReference type="Proteomes" id="UP000051184"/>
    </source>
</evidence>
<gene>
    <name evidence="2" type="ORF">TA5114_02218</name>
</gene>
<keyword evidence="1" id="KW-0472">Membrane</keyword>
<name>A0A0N7MBU8_9RHOB</name>
<dbReference type="RefSeq" id="WP_058315298.1">
    <property type="nucleotide sequence ID" value="NZ_CYTO01000009.1"/>
</dbReference>
<dbReference type="AlphaFoldDB" id="A0A0N7MBU8"/>
<protein>
    <recommendedName>
        <fullName evidence="4">Flp pilus assembly protein, pilin Flp</fullName>
    </recommendedName>
</protein>
<dbReference type="Proteomes" id="UP000051184">
    <property type="component" value="Unassembled WGS sequence"/>
</dbReference>
<evidence type="ECO:0000256" key="1">
    <source>
        <dbReference type="SAM" id="Phobius"/>
    </source>
</evidence>
<accession>A0A0N7MBU8</accession>
<dbReference type="STRING" id="1715691.TA5113_01045"/>
<keyword evidence="1" id="KW-1133">Transmembrane helix</keyword>
<feature type="transmembrane region" description="Helical" evidence="1">
    <location>
        <begin position="20"/>
        <end position="38"/>
    </location>
</feature>
<reference evidence="3" key="1">
    <citation type="submission" date="2015-09" db="EMBL/GenBank/DDBJ databases">
        <authorList>
            <person name="Rodrigo-Torres Lidia"/>
            <person name="Arahal R.David."/>
        </authorList>
    </citation>
    <scope>NUCLEOTIDE SEQUENCE [LARGE SCALE GENOMIC DNA]</scope>
    <source>
        <strain evidence="3">CECT 5114</strain>
    </source>
</reference>
<evidence type="ECO:0008006" key="4">
    <source>
        <dbReference type="Google" id="ProtNLM"/>
    </source>
</evidence>
<dbReference type="EMBL" id="CYUE01000020">
    <property type="protein sequence ID" value="CUK26408.1"/>
    <property type="molecule type" value="Genomic_DNA"/>
</dbReference>
<keyword evidence="3" id="KW-1185">Reference proteome</keyword>
<sequence length="72" mass="7549">MFQKIKTFVHNENGAVTVDWVVLTAGIVGLCVAAYSSIERETNQLSADVSATVADWDVTTTQLTASDGTSGG</sequence>